<dbReference type="Gene3D" id="3.30.420.10">
    <property type="entry name" value="Ribonuclease H-like superfamily/Ribonuclease H"/>
    <property type="match status" value="1"/>
</dbReference>
<evidence type="ECO:0000313" key="6">
    <source>
        <dbReference type="EMBL" id="RYO94434.1"/>
    </source>
</evidence>
<comment type="caution">
    <text evidence="6">The sequence shown here is derived from an EMBL/GenBank/DDBJ whole genome shotgun (WGS) entry which is preliminary data.</text>
</comment>
<dbReference type="SUPFAM" id="SSF53098">
    <property type="entry name" value="Ribonuclease H-like"/>
    <property type="match status" value="1"/>
</dbReference>
<feature type="domain" description="C2H2-type" evidence="5">
    <location>
        <begin position="14"/>
        <end position="36"/>
    </location>
</feature>
<dbReference type="EMBL" id="QJNS01000010">
    <property type="protein sequence ID" value="RYO94434.1"/>
    <property type="molecule type" value="Genomic_DNA"/>
</dbReference>
<dbReference type="InterPro" id="IPR013520">
    <property type="entry name" value="Ribonucl_H"/>
</dbReference>
<keyword evidence="2" id="KW-0378">Hydrolase</keyword>
<evidence type="ECO:0000259" key="5">
    <source>
        <dbReference type="PROSITE" id="PS00028"/>
    </source>
</evidence>
<gene>
    <name evidence="6" type="ORF">DL762_000530</name>
</gene>
<dbReference type="SMART" id="SM00355">
    <property type="entry name" value="ZnF_C2H2"/>
    <property type="match status" value="2"/>
</dbReference>
<accession>A0ABY0HIS1</accession>
<protein>
    <recommendedName>
        <fullName evidence="5">C2H2-type domain-containing protein</fullName>
    </recommendedName>
</protein>
<evidence type="ECO:0000256" key="3">
    <source>
        <dbReference type="ARBA" id="ARBA00022839"/>
    </source>
</evidence>
<dbReference type="Proteomes" id="UP000294003">
    <property type="component" value="Unassembled WGS sequence"/>
</dbReference>
<keyword evidence="7" id="KW-1185">Reference proteome</keyword>
<evidence type="ECO:0000256" key="1">
    <source>
        <dbReference type="ARBA" id="ARBA00022722"/>
    </source>
</evidence>
<dbReference type="SMART" id="SM00479">
    <property type="entry name" value="EXOIII"/>
    <property type="match status" value="1"/>
</dbReference>
<dbReference type="CDD" id="cd06137">
    <property type="entry name" value="DEDDh_RNase"/>
    <property type="match status" value="1"/>
</dbReference>
<evidence type="ECO:0000256" key="2">
    <source>
        <dbReference type="ARBA" id="ARBA00022801"/>
    </source>
</evidence>
<sequence length="369" mass="41472">MTVPKRRASAPQQCGVCSKSFKTLEAITSHCVAMGHQADQCCQRCRRLFGSPEALTQHNDSRHRRLPALTSTNLRPAARRDSGIASSSYSYAFICRGNPYTHLSTVDQSTIYDMLVSACHPQDRPRKERYHLPAEPQEESYAAKESEWTQSHYLLTPKPEHSLPKRRAVALDCEMARVQGGQSAVVSICVVEFLTGKVLVNSLVMPRLPITDWRCGVSGVTPAIMSLAVAHNQALDGWEGARVELYRHIDEDTVLVGQSLKFDLQALRVIHGKIVDTAILTAEAVFGRDKTLRRVDLKIWATKECKSFWRKNDAKKRTRKKPKPKAVRRPPRQGGGGGDRDSDLSADEVLQWEDVIDYDMWPKSPPDWD</sequence>
<dbReference type="InterPro" id="IPR036397">
    <property type="entry name" value="RNaseH_sf"/>
</dbReference>
<feature type="domain" description="C2H2-type" evidence="5">
    <location>
        <begin position="41"/>
        <end position="63"/>
    </location>
</feature>
<name>A0ABY0HIS1_9PEZI</name>
<keyword evidence="3" id="KW-0269">Exonuclease</keyword>
<evidence type="ECO:0000313" key="7">
    <source>
        <dbReference type="Proteomes" id="UP000294003"/>
    </source>
</evidence>
<dbReference type="PROSITE" id="PS00028">
    <property type="entry name" value="ZINC_FINGER_C2H2_1"/>
    <property type="match status" value="2"/>
</dbReference>
<dbReference type="InterPro" id="IPR047021">
    <property type="entry name" value="REXO1/3/4-like"/>
</dbReference>
<dbReference type="PANTHER" id="PTHR12801:SF114">
    <property type="entry name" value="EXONUCLEASE, PUTATIVE (AFU_ORTHOLOGUE AFUA_7G00870)-RELATED"/>
    <property type="match status" value="1"/>
</dbReference>
<organism evidence="6 7">
    <name type="scientific">Monosporascus cannonballus</name>
    <dbReference type="NCBI Taxonomy" id="155416"/>
    <lineage>
        <taxon>Eukaryota</taxon>
        <taxon>Fungi</taxon>
        <taxon>Dikarya</taxon>
        <taxon>Ascomycota</taxon>
        <taxon>Pezizomycotina</taxon>
        <taxon>Sordariomycetes</taxon>
        <taxon>Xylariomycetidae</taxon>
        <taxon>Xylariales</taxon>
        <taxon>Xylariales incertae sedis</taxon>
        <taxon>Monosporascus</taxon>
    </lineage>
</organism>
<evidence type="ECO:0000256" key="4">
    <source>
        <dbReference type="SAM" id="MobiDB-lite"/>
    </source>
</evidence>
<dbReference type="PANTHER" id="PTHR12801">
    <property type="entry name" value="RNA EXONUCLEASE REXO1 / RECO3 FAMILY MEMBER-RELATED"/>
    <property type="match status" value="1"/>
</dbReference>
<dbReference type="InterPro" id="IPR012337">
    <property type="entry name" value="RNaseH-like_sf"/>
</dbReference>
<keyword evidence="1" id="KW-0540">Nuclease</keyword>
<feature type="compositionally biased region" description="Basic residues" evidence="4">
    <location>
        <begin position="313"/>
        <end position="331"/>
    </location>
</feature>
<proteinExistence type="predicted"/>
<feature type="region of interest" description="Disordered" evidence="4">
    <location>
        <begin position="311"/>
        <end position="345"/>
    </location>
</feature>
<reference evidence="6 7" key="1">
    <citation type="submission" date="2018-06" db="EMBL/GenBank/DDBJ databases">
        <title>Complete Genomes of Monosporascus.</title>
        <authorList>
            <person name="Robinson A.J."/>
            <person name="Natvig D.O."/>
        </authorList>
    </citation>
    <scope>NUCLEOTIDE SEQUENCE [LARGE SCALE GENOMIC DNA]</scope>
    <source>
        <strain evidence="6 7">CBS 609.92</strain>
    </source>
</reference>
<dbReference type="InterPro" id="IPR013087">
    <property type="entry name" value="Znf_C2H2_type"/>
</dbReference>